<reference evidence="3" key="1">
    <citation type="journal article" date="2019" name="Int. J. Syst. Evol. Microbiol.">
        <title>The Global Catalogue of Microorganisms (GCM) 10K type strain sequencing project: providing services to taxonomists for standard genome sequencing and annotation.</title>
        <authorList>
            <consortium name="The Broad Institute Genomics Platform"/>
            <consortium name="The Broad Institute Genome Sequencing Center for Infectious Disease"/>
            <person name="Wu L."/>
            <person name="Ma J."/>
        </authorList>
    </citation>
    <scope>NUCLEOTIDE SEQUENCE [LARGE SCALE GENOMIC DNA]</scope>
    <source>
        <strain evidence="3">KCTC 32465</strain>
    </source>
</reference>
<organism evidence="2 3">
    <name type="scientific">Paramylibacter ulvae</name>
    <dbReference type="NCBI Taxonomy" id="1651968"/>
    <lineage>
        <taxon>Bacteria</taxon>
        <taxon>Pseudomonadati</taxon>
        <taxon>Pseudomonadota</taxon>
        <taxon>Alphaproteobacteria</taxon>
        <taxon>Rhodobacterales</taxon>
        <taxon>Paracoccaceae</taxon>
        <taxon>Paramylibacter</taxon>
    </lineage>
</organism>
<evidence type="ECO:0000313" key="3">
    <source>
        <dbReference type="Proteomes" id="UP000634455"/>
    </source>
</evidence>
<evidence type="ECO:0000313" key="2">
    <source>
        <dbReference type="EMBL" id="GHA45845.1"/>
    </source>
</evidence>
<keyword evidence="1" id="KW-0812">Transmembrane</keyword>
<evidence type="ECO:0000256" key="1">
    <source>
        <dbReference type="SAM" id="Phobius"/>
    </source>
</evidence>
<dbReference type="Proteomes" id="UP000634455">
    <property type="component" value="Unassembled WGS sequence"/>
</dbReference>
<keyword evidence="1" id="KW-1133">Transmembrane helix</keyword>
<keyword evidence="1" id="KW-0472">Membrane</keyword>
<protein>
    <submittedName>
        <fullName evidence="2">Uncharacterized protein</fullName>
    </submittedName>
</protein>
<feature type="transmembrane region" description="Helical" evidence="1">
    <location>
        <begin position="131"/>
        <end position="150"/>
    </location>
</feature>
<proteinExistence type="predicted"/>
<feature type="transmembrane region" description="Helical" evidence="1">
    <location>
        <begin position="40"/>
        <end position="60"/>
    </location>
</feature>
<comment type="caution">
    <text evidence="2">The sequence shown here is derived from an EMBL/GenBank/DDBJ whole genome shotgun (WGS) entry which is preliminary data.</text>
</comment>
<feature type="transmembrane region" description="Helical" evidence="1">
    <location>
        <begin position="99"/>
        <end position="119"/>
    </location>
</feature>
<feature type="transmembrane region" description="Helical" evidence="1">
    <location>
        <begin position="72"/>
        <end position="93"/>
    </location>
</feature>
<dbReference type="RefSeq" id="WP_189639308.1">
    <property type="nucleotide sequence ID" value="NZ_BMZF01000001.1"/>
</dbReference>
<gene>
    <name evidence="2" type="ORF">GCM10008927_08630</name>
</gene>
<sequence>MDKRNIILGLMAIVILFGLMPTHSQFVTSISGERISVIQSVIGFGADLSVVAPLISILLLQLTRFRLPDLMFQTLAVMIVIFGGLAVAINLILGGGDMFGILRIAAHICALLGAVFLLGREASTLKTATSFGAIIFAFVIAAWSLIAPPLGGTDGMASGHGQTEIAKTIG</sequence>
<keyword evidence="3" id="KW-1185">Reference proteome</keyword>
<accession>A0ABQ3CXE7</accession>
<name>A0ABQ3CXE7_9RHOB</name>
<dbReference type="EMBL" id="BMZF01000001">
    <property type="protein sequence ID" value="GHA45845.1"/>
    <property type="molecule type" value="Genomic_DNA"/>
</dbReference>